<reference evidence="1" key="1">
    <citation type="submission" date="2014-09" db="EMBL/GenBank/DDBJ databases">
        <authorList>
            <person name="Magalhaes I.L.F."/>
            <person name="Oliveira U."/>
            <person name="Santos F.R."/>
            <person name="Vidigal T.H.D.A."/>
            <person name="Brescovit A.D."/>
            <person name="Santos A.J."/>
        </authorList>
    </citation>
    <scope>NUCLEOTIDE SEQUENCE</scope>
    <source>
        <tissue evidence="1">Shoot tissue taken approximately 20 cm above the soil surface</tissue>
    </source>
</reference>
<sequence>MIKYQHRYVILIFWSKYNEFILYYQYRELDFSFCLSISYRVMFNFFNYI</sequence>
<organism evidence="1">
    <name type="scientific">Arundo donax</name>
    <name type="common">Giant reed</name>
    <name type="synonym">Donax arundinaceus</name>
    <dbReference type="NCBI Taxonomy" id="35708"/>
    <lineage>
        <taxon>Eukaryota</taxon>
        <taxon>Viridiplantae</taxon>
        <taxon>Streptophyta</taxon>
        <taxon>Embryophyta</taxon>
        <taxon>Tracheophyta</taxon>
        <taxon>Spermatophyta</taxon>
        <taxon>Magnoliopsida</taxon>
        <taxon>Liliopsida</taxon>
        <taxon>Poales</taxon>
        <taxon>Poaceae</taxon>
        <taxon>PACMAD clade</taxon>
        <taxon>Arundinoideae</taxon>
        <taxon>Arundineae</taxon>
        <taxon>Arundo</taxon>
    </lineage>
</organism>
<dbReference type="AlphaFoldDB" id="A0A0A9E0B3"/>
<evidence type="ECO:0000313" key="1">
    <source>
        <dbReference type="EMBL" id="JAD89427.1"/>
    </source>
</evidence>
<reference evidence="1" key="2">
    <citation type="journal article" date="2015" name="Data Brief">
        <title>Shoot transcriptome of the giant reed, Arundo donax.</title>
        <authorList>
            <person name="Barrero R.A."/>
            <person name="Guerrero F.D."/>
            <person name="Moolhuijzen P."/>
            <person name="Goolsby J.A."/>
            <person name="Tidwell J."/>
            <person name="Bellgard S.E."/>
            <person name="Bellgard M.I."/>
        </authorList>
    </citation>
    <scope>NUCLEOTIDE SEQUENCE</scope>
    <source>
        <tissue evidence="1">Shoot tissue taken approximately 20 cm above the soil surface</tissue>
    </source>
</reference>
<proteinExistence type="predicted"/>
<name>A0A0A9E0B3_ARUDO</name>
<dbReference type="EMBL" id="GBRH01208468">
    <property type="protein sequence ID" value="JAD89427.1"/>
    <property type="molecule type" value="Transcribed_RNA"/>
</dbReference>
<protein>
    <submittedName>
        <fullName evidence="1">Uncharacterized protein</fullName>
    </submittedName>
</protein>
<accession>A0A0A9E0B3</accession>